<dbReference type="AlphaFoldDB" id="A0A059BE48"/>
<dbReference type="eggNOG" id="ENOG502S4GQ">
    <property type="taxonomic scope" value="Eukaryota"/>
</dbReference>
<dbReference type="Gramene" id="KCW64176">
    <property type="protein sequence ID" value="KCW64176"/>
    <property type="gene ID" value="EUGRSUZ_G01824"/>
</dbReference>
<evidence type="ECO:0000256" key="3">
    <source>
        <dbReference type="ARBA" id="ARBA00022604"/>
    </source>
</evidence>
<proteinExistence type="inferred from homology"/>
<evidence type="ECO:0000256" key="1">
    <source>
        <dbReference type="ARBA" id="ARBA00006974"/>
    </source>
</evidence>
<protein>
    <recommendedName>
        <fullName evidence="5">Auxin-responsive protein</fullName>
    </recommendedName>
</protein>
<dbReference type="InterPro" id="IPR003676">
    <property type="entry name" value="SAUR_fam"/>
</dbReference>
<evidence type="ECO:0008006" key="5">
    <source>
        <dbReference type="Google" id="ProtNLM"/>
    </source>
</evidence>
<evidence type="ECO:0000256" key="2">
    <source>
        <dbReference type="ARBA" id="ARBA00022473"/>
    </source>
</evidence>
<dbReference type="GO" id="GO:0009733">
    <property type="term" value="P:response to auxin"/>
    <property type="evidence" value="ECO:0007669"/>
    <property type="project" value="InterPro"/>
</dbReference>
<dbReference type="KEGG" id="egr:104455532"/>
<reference evidence="4" key="1">
    <citation type="submission" date="2013-07" db="EMBL/GenBank/DDBJ databases">
        <title>The genome of Eucalyptus grandis.</title>
        <authorList>
            <person name="Schmutz J."/>
            <person name="Hayes R."/>
            <person name="Myburg A."/>
            <person name="Tuskan G."/>
            <person name="Grattapaglia D."/>
            <person name="Rokhsar D.S."/>
        </authorList>
    </citation>
    <scope>NUCLEOTIDE SEQUENCE</scope>
    <source>
        <tissue evidence="4">Leaf extractions</tissue>
    </source>
</reference>
<gene>
    <name evidence="4" type="ORF">EUGRSUZ_G01824</name>
</gene>
<dbReference type="Pfam" id="PF02519">
    <property type="entry name" value="Auxin_inducible"/>
    <property type="match status" value="1"/>
</dbReference>
<name>A0A059BE48_EUCGR</name>
<dbReference type="STRING" id="71139.A0A059BE48"/>
<dbReference type="PANTHER" id="PTHR31175:SF65">
    <property type="entry name" value="AUXIN-RESPONSIVE PROTEIN SAUR66-LIKE"/>
    <property type="match status" value="1"/>
</dbReference>
<keyword evidence="2" id="KW-0217">Developmental protein</keyword>
<comment type="similarity">
    <text evidence="1">Belongs to the ARG7 family.</text>
</comment>
<dbReference type="OrthoDB" id="1936278at2759"/>
<dbReference type="OMA" id="SIPTYRC"/>
<keyword evidence="3" id="KW-0341">Growth regulation</keyword>
<sequence>MISTKKLFNVARKWQKITAIGRKRISHRRTRRPSKADSCRMLEVSKKGHFIICSTDRRRFAIPLACLNTYIFQELLKLSEEEYGLSSDGLITLPFDAATVEYTVSLTRRGLTEDLQRALLNTISSCHCSSYDSMIKAV</sequence>
<accession>A0A059BE48</accession>
<evidence type="ECO:0000313" key="4">
    <source>
        <dbReference type="EMBL" id="KCW64176.1"/>
    </source>
</evidence>
<dbReference type="EMBL" id="KK198759">
    <property type="protein sequence ID" value="KCW64176.1"/>
    <property type="molecule type" value="Genomic_DNA"/>
</dbReference>
<dbReference type="InParanoid" id="A0A059BE48"/>
<organism evidence="4">
    <name type="scientific">Eucalyptus grandis</name>
    <name type="common">Flooded gum</name>
    <dbReference type="NCBI Taxonomy" id="71139"/>
    <lineage>
        <taxon>Eukaryota</taxon>
        <taxon>Viridiplantae</taxon>
        <taxon>Streptophyta</taxon>
        <taxon>Embryophyta</taxon>
        <taxon>Tracheophyta</taxon>
        <taxon>Spermatophyta</taxon>
        <taxon>Magnoliopsida</taxon>
        <taxon>eudicotyledons</taxon>
        <taxon>Gunneridae</taxon>
        <taxon>Pentapetalae</taxon>
        <taxon>rosids</taxon>
        <taxon>malvids</taxon>
        <taxon>Myrtales</taxon>
        <taxon>Myrtaceae</taxon>
        <taxon>Myrtoideae</taxon>
        <taxon>Eucalypteae</taxon>
        <taxon>Eucalyptus</taxon>
    </lineage>
</organism>
<dbReference type="PANTHER" id="PTHR31175">
    <property type="entry name" value="AUXIN-RESPONSIVE FAMILY PROTEIN"/>
    <property type="match status" value="1"/>
</dbReference>